<comment type="caution">
    <text evidence="1">The sequence shown here is derived from an EMBL/GenBank/DDBJ whole genome shotgun (WGS) entry which is preliminary data.</text>
</comment>
<proteinExistence type="predicted"/>
<dbReference type="Proteomes" id="UP001062846">
    <property type="component" value="Chromosome 7"/>
</dbReference>
<organism evidence="1 2">
    <name type="scientific">Rhododendron molle</name>
    <name type="common">Chinese azalea</name>
    <name type="synonym">Azalea mollis</name>
    <dbReference type="NCBI Taxonomy" id="49168"/>
    <lineage>
        <taxon>Eukaryota</taxon>
        <taxon>Viridiplantae</taxon>
        <taxon>Streptophyta</taxon>
        <taxon>Embryophyta</taxon>
        <taxon>Tracheophyta</taxon>
        <taxon>Spermatophyta</taxon>
        <taxon>Magnoliopsida</taxon>
        <taxon>eudicotyledons</taxon>
        <taxon>Gunneridae</taxon>
        <taxon>Pentapetalae</taxon>
        <taxon>asterids</taxon>
        <taxon>Ericales</taxon>
        <taxon>Ericaceae</taxon>
        <taxon>Ericoideae</taxon>
        <taxon>Rhodoreae</taxon>
        <taxon>Rhododendron</taxon>
    </lineage>
</organism>
<reference evidence="1" key="1">
    <citation type="submission" date="2022-02" db="EMBL/GenBank/DDBJ databases">
        <title>Plant Genome Project.</title>
        <authorList>
            <person name="Zhang R.-G."/>
        </authorList>
    </citation>
    <scope>NUCLEOTIDE SEQUENCE</scope>
    <source>
        <strain evidence="1">AT1</strain>
    </source>
</reference>
<sequence length="299" mass="34734">MDSAETTEEEEENKDHRNSWLRRSLSLVFSLIAFLSFSFVLGFVAVFVGSTAISNPISVPSQCKIVSSRLWFEDRVEGVDLRSSKVCELGLLNYKAKHVLYPFERRKFRCHHDYYWASIFKVEYKDRSGETRVSLAEAPNEALPLDCRPNFGVAWLTKDKFKVNETYDCWYTFGLSKVYIYHNSFFNCHAKNPSTVEMLRRFFILSPRILESWFASRRSWFKKWEAIAGAVAGFSTSLISLSLIRVLQQLKSCLPQIFGVRMLTRLKQVSLFVLYFSFVGWLAIQYGKKLGLPEIFRVP</sequence>
<keyword evidence="2" id="KW-1185">Reference proteome</keyword>
<gene>
    <name evidence="1" type="ORF">RHMOL_Rhmol07G0167700</name>
</gene>
<accession>A0ACC0N1G5</accession>
<dbReference type="EMBL" id="CM046394">
    <property type="protein sequence ID" value="KAI8547091.1"/>
    <property type="molecule type" value="Genomic_DNA"/>
</dbReference>
<evidence type="ECO:0000313" key="1">
    <source>
        <dbReference type="EMBL" id="KAI8547091.1"/>
    </source>
</evidence>
<protein>
    <submittedName>
        <fullName evidence="1">Uncharacterized protein</fullName>
    </submittedName>
</protein>
<name>A0ACC0N1G5_RHOML</name>
<evidence type="ECO:0000313" key="2">
    <source>
        <dbReference type="Proteomes" id="UP001062846"/>
    </source>
</evidence>